<evidence type="ECO:0000313" key="2">
    <source>
        <dbReference type="EMBL" id="EAL64972.1"/>
    </source>
</evidence>
<dbReference type="Proteomes" id="UP000002195">
    <property type="component" value="Unassembled WGS sequence"/>
</dbReference>
<organism evidence="2 3">
    <name type="scientific">Dictyostelium discoideum</name>
    <name type="common">Social amoeba</name>
    <dbReference type="NCBI Taxonomy" id="44689"/>
    <lineage>
        <taxon>Eukaryota</taxon>
        <taxon>Amoebozoa</taxon>
        <taxon>Evosea</taxon>
        <taxon>Eumycetozoa</taxon>
        <taxon>Dictyostelia</taxon>
        <taxon>Dictyosteliales</taxon>
        <taxon>Dictyosteliaceae</taxon>
        <taxon>Dictyostelium</taxon>
    </lineage>
</organism>
<evidence type="ECO:0000313" key="3">
    <source>
        <dbReference type="Proteomes" id="UP000002195"/>
    </source>
</evidence>
<reference evidence="2 3" key="1">
    <citation type="journal article" date="2005" name="Nature">
        <title>The genome of the social amoeba Dictyostelium discoideum.</title>
        <authorList>
            <consortium name="The Dictyostelium discoideum Sequencing Consortium"/>
            <person name="Eichinger L."/>
            <person name="Pachebat J.A."/>
            <person name="Glockner G."/>
            <person name="Rajandream M.A."/>
            <person name="Sucgang R."/>
            <person name="Berriman M."/>
            <person name="Song J."/>
            <person name="Olsen R."/>
            <person name="Szafranski K."/>
            <person name="Xu Q."/>
            <person name="Tunggal B."/>
            <person name="Kummerfeld S."/>
            <person name="Madera M."/>
            <person name="Konfortov B.A."/>
            <person name="Rivero F."/>
            <person name="Bankier A.T."/>
            <person name="Lehmann R."/>
            <person name="Hamlin N."/>
            <person name="Davies R."/>
            <person name="Gaudet P."/>
            <person name="Fey P."/>
            <person name="Pilcher K."/>
            <person name="Chen G."/>
            <person name="Saunders D."/>
            <person name="Sodergren E."/>
            <person name="Davis P."/>
            <person name="Kerhornou A."/>
            <person name="Nie X."/>
            <person name="Hall N."/>
            <person name="Anjard C."/>
            <person name="Hemphill L."/>
            <person name="Bason N."/>
            <person name="Farbrother P."/>
            <person name="Desany B."/>
            <person name="Just E."/>
            <person name="Morio T."/>
            <person name="Rost R."/>
            <person name="Churcher C."/>
            <person name="Cooper J."/>
            <person name="Haydock S."/>
            <person name="van Driessche N."/>
            <person name="Cronin A."/>
            <person name="Goodhead I."/>
            <person name="Muzny D."/>
            <person name="Mourier T."/>
            <person name="Pain A."/>
            <person name="Lu M."/>
            <person name="Harper D."/>
            <person name="Lindsay R."/>
            <person name="Hauser H."/>
            <person name="James K."/>
            <person name="Quiles M."/>
            <person name="Madan Babu M."/>
            <person name="Saito T."/>
            <person name="Buchrieser C."/>
            <person name="Wardroper A."/>
            <person name="Felder M."/>
            <person name="Thangavelu M."/>
            <person name="Johnson D."/>
            <person name="Knights A."/>
            <person name="Loulseged H."/>
            <person name="Mungall K."/>
            <person name="Oliver K."/>
            <person name="Price C."/>
            <person name="Quail M.A."/>
            <person name="Urushihara H."/>
            <person name="Hernandez J."/>
            <person name="Rabbinowitsch E."/>
            <person name="Steffen D."/>
            <person name="Sanders M."/>
            <person name="Ma J."/>
            <person name="Kohara Y."/>
            <person name="Sharp S."/>
            <person name="Simmonds M."/>
            <person name="Spiegler S."/>
            <person name="Tivey A."/>
            <person name="Sugano S."/>
            <person name="White B."/>
            <person name="Walker D."/>
            <person name="Woodward J."/>
            <person name="Winckler T."/>
            <person name="Tanaka Y."/>
            <person name="Shaulsky G."/>
            <person name="Schleicher M."/>
            <person name="Weinstock G."/>
            <person name="Rosenthal A."/>
            <person name="Cox E.C."/>
            <person name="Chisholm R.L."/>
            <person name="Gibbs R."/>
            <person name="Loomis W.F."/>
            <person name="Platzer M."/>
            <person name="Kay R.R."/>
            <person name="Williams J."/>
            <person name="Dear P.H."/>
            <person name="Noegel A.A."/>
            <person name="Barrell B."/>
            <person name="Kuspa A."/>
        </authorList>
    </citation>
    <scope>NUCLEOTIDE SEQUENCE [LARGE SCALE GENOMIC DNA]</scope>
    <source>
        <strain evidence="2 3">AX4</strain>
    </source>
</reference>
<sequence>MLTLFLVRNFFFFFFFKKKIKSKEKQGLLDTINELKTEILQLKSKISTLECIVNNKNNNSNKNYNYNSNKDVDTEKDIDREMEQLENKTYKDIKKISKSKYSINEKQNKLILLESIRKSIKLKKSIKNTTNKQLSLNKQAQTNNKPMDNNEIIFWKVYK</sequence>
<dbReference type="VEuPathDB" id="AmoebaDB:DDB_G0285017"/>
<dbReference type="InParanoid" id="Q54NR6"/>
<dbReference type="AlphaFoldDB" id="Q54NR6"/>
<feature type="coiled-coil region" evidence="1">
    <location>
        <begin position="25"/>
        <end position="52"/>
    </location>
</feature>
<name>Q54NR6_DICDI</name>
<dbReference type="GeneID" id="8624919"/>
<gene>
    <name evidence="2" type="ORF">DDB_G0285017</name>
</gene>
<keyword evidence="3" id="KW-1185">Reference proteome</keyword>
<accession>Q54NR6</accession>
<dbReference type="SMR" id="Q54NR6"/>
<proteinExistence type="predicted"/>
<evidence type="ECO:0000256" key="1">
    <source>
        <dbReference type="SAM" id="Coils"/>
    </source>
</evidence>
<dbReference type="EMBL" id="AAFI02000073">
    <property type="protein sequence ID" value="EAL64972.1"/>
    <property type="molecule type" value="Genomic_DNA"/>
</dbReference>
<dbReference type="HOGENOM" id="CLU_1663951_0_0_1"/>
<dbReference type="PaxDb" id="44689-DDB0186327"/>
<comment type="caution">
    <text evidence="2">The sequence shown here is derived from an EMBL/GenBank/DDBJ whole genome shotgun (WGS) entry which is preliminary data.</text>
</comment>
<dbReference type="KEGG" id="ddi:DDB_G0285017"/>
<protein>
    <submittedName>
        <fullName evidence="2">Uncharacterized protein</fullName>
    </submittedName>
</protein>
<keyword evidence="1" id="KW-0175">Coiled coil</keyword>
<dbReference type="RefSeq" id="XP_640001.1">
    <property type="nucleotide sequence ID" value="XM_634909.1"/>
</dbReference>